<feature type="compositionally biased region" description="Low complexity" evidence="2">
    <location>
        <begin position="11"/>
        <end position="22"/>
    </location>
</feature>
<feature type="region of interest" description="Disordered" evidence="2">
    <location>
        <begin position="380"/>
        <end position="421"/>
    </location>
</feature>
<feature type="region of interest" description="Disordered" evidence="2">
    <location>
        <begin position="1"/>
        <end position="22"/>
    </location>
</feature>
<sequence length="500" mass="55269">MSLVTTPALGATPSNSSTSNNPFNPAFARFANDVLKQWNVPGISLAVVEGGQIYSQGYGFATLPDTAVTPDTLFYAGSTTKAFTAATLAHLIDSNNYTALSKRWSTPISSIIHDDFVLQDAWSTAHITLEDAAVHRTGMPRHDYSWAKQVQGRSATPRDVVRNFRNLPQNAEPRTRFQYCNLMYVTLSYVIEFLTEKPLQDAMRDVIWGPLQMDATFSSLEEAKKASQHLASGYRWDEDGHKFIEAAFEETRPFSGAGFVISNARDYAKWVKCLLQEEAPFSKATHEDIRTPRIIDSEDPNTVGDISLYGLAWDRTVAHGQVVINHSGTETAYGSQVFWLPDIKFGVVAFANAADTANSAAQVLIWELIENKLQVPSADRYNINDRLKPKPDDGSGSDPEDPDDELFPDRPKVPLPSPQGNQTILSADRGEMVEQHGLRLHHVSGNFWNIHVVDSTNSTEAYWAGEFKIGVDGKPTALEVRFSPPGTEADEAPVIYSSIE</sequence>
<dbReference type="Proteomes" id="UP001144673">
    <property type="component" value="Chromosome 6"/>
</dbReference>
<gene>
    <name evidence="4" type="ORF">LMH87_001189</name>
</gene>
<dbReference type="InterPro" id="IPR050491">
    <property type="entry name" value="AmpC-like"/>
</dbReference>
<dbReference type="EMBL" id="JAJHUN010000007">
    <property type="protein sequence ID" value="KAJ4155970.1"/>
    <property type="molecule type" value="Genomic_DNA"/>
</dbReference>
<proteinExistence type="inferred from homology"/>
<dbReference type="AlphaFoldDB" id="A0A9W8QIV6"/>
<dbReference type="Gene3D" id="3.40.710.10">
    <property type="entry name" value="DD-peptidase/beta-lactamase superfamily"/>
    <property type="match status" value="1"/>
</dbReference>
<feature type="compositionally biased region" description="Basic and acidic residues" evidence="2">
    <location>
        <begin position="382"/>
        <end position="393"/>
    </location>
</feature>
<dbReference type="GeneID" id="80888348"/>
<keyword evidence="5" id="KW-1185">Reference proteome</keyword>
<dbReference type="InterPro" id="IPR001466">
    <property type="entry name" value="Beta-lactam-related"/>
</dbReference>
<dbReference type="PANTHER" id="PTHR46825:SF9">
    <property type="entry name" value="BETA-LACTAMASE-RELATED DOMAIN-CONTAINING PROTEIN"/>
    <property type="match status" value="1"/>
</dbReference>
<protein>
    <recommendedName>
        <fullName evidence="3">Beta-lactamase-related domain-containing protein</fullName>
    </recommendedName>
</protein>
<dbReference type="Pfam" id="PF00144">
    <property type="entry name" value="Beta-lactamase"/>
    <property type="match status" value="1"/>
</dbReference>
<accession>A0A9W8QIV6</accession>
<feature type="domain" description="Beta-lactamase-related" evidence="3">
    <location>
        <begin position="31"/>
        <end position="359"/>
    </location>
</feature>
<name>A0A9W8QIV6_AKAMU</name>
<evidence type="ECO:0000256" key="2">
    <source>
        <dbReference type="SAM" id="MobiDB-lite"/>
    </source>
</evidence>
<dbReference type="RefSeq" id="XP_056056094.1">
    <property type="nucleotide sequence ID" value="XM_056199226.1"/>
</dbReference>
<comment type="caution">
    <text evidence="4">The sequence shown here is derived from an EMBL/GenBank/DDBJ whole genome shotgun (WGS) entry which is preliminary data.</text>
</comment>
<dbReference type="PANTHER" id="PTHR46825">
    <property type="entry name" value="D-ALANYL-D-ALANINE-CARBOXYPEPTIDASE/ENDOPEPTIDASE AMPH"/>
    <property type="match status" value="1"/>
</dbReference>
<evidence type="ECO:0000313" key="5">
    <source>
        <dbReference type="Proteomes" id="UP001144673"/>
    </source>
</evidence>
<dbReference type="SUPFAM" id="SSF56601">
    <property type="entry name" value="beta-lactamase/transpeptidase-like"/>
    <property type="match status" value="1"/>
</dbReference>
<comment type="similarity">
    <text evidence="1">Belongs to the peptidase S12 family.</text>
</comment>
<dbReference type="KEGG" id="amus:LMH87_001189"/>
<organism evidence="4 5">
    <name type="scientific">Akanthomyces muscarius</name>
    <name type="common">Entomopathogenic fungus</name>
    <name type="synonym">Lecanicillium muscarium</name>
    <dbReference type="NCBI Taxonomy" id="2231603"/>
    <lineage>
        <taxon>Eukaryota</taxon>
        <taxon>Fungi</taxon>
        <taxon>Dikarya</taxon>
        <taxon>Ascomycota</taxon>
        <taxon>Pezizomycotina</taxon>
        <taxon>Sordariomycetes</taxon>
        <taxon>Hypocreomycetidae</taxon>
        <taxon>Hypocreales</taxon>
        <taxon>Cordycipitaceae</taxon>
        <taxon>Akanthomyces</taxon>
    </lineage>
</organism>
<reference evidence="4" key="1">
    <citation type="journal article" date="2023" name="Access Microbiol">
        <title>De-novo genome assembly for Akanthomyces muscarius, a biocontrol agent of insect agricultural pests.</title>
        <authorList>
            <person name="Erdos Z."/>
            <person name="Studholme D.J."/>
            <person name="Raymond B."/>
            <person name="Sharma M."/>
        </authorList>
    </citation>
    <scope>NUCLEOTIDE SEQUENCE</scope>
    <source>
        <strain evidence="4">Ve6</strain>
    </source>
</reference>
<evidence type="ECO:0000256" key="1">
    <source>
        <dbReference type="ARBA" id="ARBA00038215"/>
    </source>
</evidence>
<evidence type="ECO:0000313" key="4">
    <source>
        <dbReference type="EMBL" id="KAJ4155970.1"/>
    </source>
</evidence>
<evidence type="ECO:0000259" key="3">
    <source>
        <dbReference type="Pfam" id="PF00144"/>
    </source>
</evidence>
<dbReference type="InterPro" id="IPR012338">
    <property type="entry name" value="Beta-lactam/transpept-like"/>
</dbReference>